<dbReference type="InterPro" id="IPR046341">
    <property type="entry name" value="SET_dom_sf"/>
</dbReference>
<dbReference type="PANTHER" id="PTHR33480:SF5">
    <property type="entry name" value="SI:DKEY-51D8.9"/>
    <property type="match status" value="1"/>
</dbReference>
<dbReference type="Pfam" id="PF00856">
    <property type="entry name" value="SET"/>
    <property type="match status" value="1"/>
</dbReference>
<name>A0AA47NUH6_MERPO</name>
<dbReference type="AlphaFoldDB" id="A0AA47NUH6"/>
<keyword evidence="4" id="KW-1185">Reference proteome</keyword>
<proteinExistence type="predicted"/>
<feature type="region of interest" description="Disordered" evidence="1">
    <location>
        <begin position="1043"/>
        <end position="1063"/>
    </location>
</feature>
<comment type="caution">
    <text evidence="3">The sequence shown here is derived from an EMBL/GenBank/DDBJ whole genome shotgun (WGS) entry which is preliminary data.</text>
</comment>
<feature type="region of interest" description="Disordered" evidence="1">
    <location>
        <begin position="375"/>
        <end position="478"/>
    </location>
</feature>
<organism evidence="3 4">
    <name type="scientific">Merluccius polli</name>
    <name type="common">Benguela hake</name>
    <name type="synonym">Merluccius cadenati</name>
    <dbReference type="NCBI Taxonomy" id="89951"/>
    <lineage>
        <taxon>Eukaryota</taxon>
        <taxon>Metazoa</taxon>
        <taxon>Chordata</taxon>
        <taxon>Craniata</taxon>
        <taxon>Vertebrata</taxon>
        <taxon>Euteleostomi</taxon>
        <taxon>Actinopterygii</taxon>
        <taxon>Neopterygii</taxon>
        <taxon>Teleostei</taxon>
        <taxon>Neoteleostei</taxon>
        <taxon>Acanthomorphata</taxon>
        <taxon>Zeiogadaria</taxon>
        <taxon>Gadariae</taxon>
        <taxon>Gadiformes</taxon>
        <taxon>Gadoidei</taxon>
        <taxon>Merlucciidae</taxon>
        <taxon>Merluccius</taxon>
    </lineage>
</organism>
<evidence type="ECO:0000313" key="3">
    <source>
        <dbReference type="EMBL" id="KAK0136642.1"/>
    </source>
</evidence>
<protein>
    <submittedName>
        <fullName evidence="3">Histone-lysine N-methyltransferase set-1</fullName>
    </submittedName>
</protein>
<dbReference type="EMBL" id="JAOPHQ010005135">
    <property type="protein sequence ID" value="KAK0136642.1"/>
    <property type="molecule type" value="Genomic_DNA"/>
</dbReference>
<feature type="compositionally biased region" description="Basic and acidic residues" evidence="1">
    <location>
        <begin position="464"/>
        <end position="478"/>
    </location>
</feature>
<dbReference type="SUPFAM" id="SSF82199">
    <property type="entry name" value="SET domain"/>
    <property type="match status" value="1"/>
</dbReference>
<dbReference type="PROSITE" id="PS50280">
    <property type="entry name" value="SET"/>
    <property type="match status" value="1"/>
</dbReference>
<evidence type="ECO:0000313" key="4">
    <source>
        <dbReference type="Proteomes" id="UP001174136"/>
    </source>
</evidence>
<feature type="compositionally biased region" description="Polar residues" evidence="1">
    <location>
        <begin position="1047"/>
        <end position="1057"/>
    </location>
</feature>
<dbReference type="InterPro" id="IPR001214">
    <property type="entry name" value="SET_dom"/>
</dbReference>
<reference evidence="3" key="1">
    <citation type="journal article" date="2023" name="Front. Mar. Sci.">
        <title>A new Merluccius polli reference genome to investigate the effects of global change in West African waters.</title>
        <authorList>
            <person name="Mateo J.L."/>
            <person name="Blanco-Fernandez C."/>
            <person name="Garcia-Vazquez E."/>
            <person name="Machado-Schiaffino G."/>
        </authorList>
    </citation>
    <scope>NUCLEOTIDE SEQUENCE</scope>
    <source>
        <strain evidence="3">C29</strain>
        <tissue evidence="3">Fin</tissue>
    </source>
</reference>
<feature type="domain" description="SET" evidence="2">
    <location>
        <begin position="64"/>
        <end position="184"/>
    </location>
</feature>
<dbReference type="SMART" id="SM00317">
    <property type="entry name" value="SET"/>
    <property type="match status" value="1"/>
</dbReference>
<sequence>MVFLLPTEAVVTLQVSLVKHKRTGLRYRWAWLNVPGVSGGEAGRRRINPTEDAQFYVGAGRDKVGLVIKFINALKGRGIFTSVPFEKGDFLLEYRGRLINKKECEEKLLDNPVLTVFMFEFHLNGKLWCVDGAKEDGSLGRLVNDNHIDPNAKMKYLTVQEKPHLCLFALRDISPGEEITYNYGDSDWPWRCKGLDEEVPQKGSEATYSSSLNEDIEVMLTESDQTLMADSMTNPVLGPLAMVEKGLDEEVPQKGSEATYSSSLNEDIEVMLTESDQTLMADSMTNPVLGPLAMVEKGLDEEVPQKGSEATYSSSLNEDIEVMLTESDQTLMADSMTNPVLGPLAMVEKGLDEEVPQKGSEATYSSSLNEDIEEEQFSGDELLSDQDSDPESEINQMSDEEYIPDSESDEDDGEDPDASLDFTPQSKVKPVMPDVGTSRTDTSVQDVPMVPSAAVASESGDSNPSEKKPEAEAERHKQEVTFQNTTIKNYCYVCGKPQSKISRHLKTHRTHAELVHMFSLPEKSNERKILLEQIRNKGNFKHNMVVLQAGGGPLKVKRQPKANIKAGKFIHCMYCKGMYIRKELWRHVRRCPCKPEDLVEEPGRTKVLGLAAAQGSAFCQQISSGVWKLLGVMKQDEVALIVRNDLSIIQFAQSLYNKHGQDPTKYDYIRQKLREVGRLLLCLRTEFSIHNMEEAVKPANFQRVVRAVKKVSGFDDEKHSFRTPSLALKLGHSLHKISDIIHCRALMAEDEDRIRSTDIFKKLYTSKWSELVSHGALNTLSDAKYNKPSTLPFTEDVQILHRYLDKSAEEAFCNLKEVATSQNYAQLAKVTLAQIIMFNRRRAGEVSKMRLKSFLERDNTKLHEDVAMGLSKTEQRLCNYFCRVEIMGKRGRKVAVLLTPSMVDALSLLANTRTESGVCATNVFLFARPKAMSHYRGQDCLRVHASQCGAKHPEHLRSTQLRKHVATLSQVLNLKNNELDQVADFLGHDIRVHRDFYRLPVPTTQLAKISKLLLSMEKGHLSGMQGKSLDEIEIEDEMVLSDAEANDSGSESDNSDTADMPSECVTSEPVETASGSTITEQLHDIGYIGKDSGKEHGSRRAKKKAWSKVEVAAVMRHFKDLIRKGKPASKNECSHCKQVEDPALTHRTVQNIRDFVRNRGIAAKRQAPKPTDNDQ</sequence>
<gene>
    <name evidence="3" type="primary">set-1_2</name>
    <name evidence="3" type="ORF">N1851_027176</name>
</gene>
<dbReference type="Proteomes" id="UP001174136">
    <property type="component" value="Unassembled WGS sequence"/>
</dbReference>
<evidence type="ECO:0000256" key="1">
    <source>
        <dbReference type="SAM" id="MobiDB-lite"/>
    </source>
</evidence>
<dbReference type="PANTHER" id="PTHR33480">
    <property type="entry name" value="SET DOMAIN-CONTAINING PROTEIN-RELATED"/>
    <property type="match status" value="1"/>
</dbReference>
<dbReference type="Gene3D" id="2.170.270.10">
    <property type="entry name" value="SET domain"/>
    <property type="match status" value="1"/>
</dbReference>
<feature type="compositionally biased region" description="Acidic residues" evidence="1">
    <location>
        <begin position="375"/>
        <end position="418"/>
    </location>
</feature>
<accession>A0AA47NUH6</accession>
<evidence type="ECO:0000259" key="2">
    <source>
        <dbReference type="PROSITE" id="PS50280"/>
    </source>
</evidence>